<sequence>MKIAVIQFPGSNCERETILAIKRAGMEAVEFLWNEPADKLRRMDGYVIAGGFSYEDRSRAGIIAALDPVMQEIKQQSEKGKPVLGICNGAQILVESGLVPGFKDYQLGMALTENKRISQGKILGTGFYNTWVHLCVNKGGKNNAFTRRMNEGQMITVPSAHAEGRFVMPQELLNEIEKQGLNCFLYCDEQGEVRTEFPVNPNGSVGNIAAISNATGNVMAIMPHPERTTAGDVLFLSMRDYIAEGSYATLKSLNYTPERSVISSYKRTNHSDEILVQMIINDNHALTVQNTLHHMDIPVNVKRWVHWEIESQTVSQINEIKKTGVLFNERKEIAQQAADISMDKEHSLALLVRAKENIIGQQKQQTLKDHFFIEGIKRIQQGVLWIFTCKNGKINELSDFILNSNIVYNPYAYDCYFYDTL</sequence>
<evidence type="ECO:0000256" key="2">
    <source>
        <dbReference type="ARBA" id="ARBA00022598"/>
    </source>
</evidence>
<evidence type="ECO:0000313" key="9">
    <source>
        <dbReference type="Proteomes" id="UP000054761"/>
    </source>
</evidence>
<dbReference type="GO" id="GO:0004642">
    <property type="term" value="F:phosphoribosylformylglycinamidine synthase activity"/>
    <property type="evidence" value="ECO:0007669"/>
    <property type="project" value="InterPro"/>
</dbReference>
<evidence type="ECO:0000256" key="6">
    <source>
        <dbReference type="ARBA" id="ARBA00022840"/>
    </source>
</evidence>
<evidence type="ECO:0000256" key="7">
    <source>
        <dbReference type="ARBA" id="ARBA00022962"/>
    </source>
</evidence>
<dbReference type="Gene3D" id="3.40.50.880">
    <property type="match status" value="1"/>
</dbReference>
<evidence type="ECO:0000256" key="4">
    <source>
        <dbReference type="ARBA" id="ARBA00022755"/>
    </source>
</evidence>
<dbReference type="InterPro" id="IPR010075">
    <property type="entry name" value="PRibForGlyAmidine_synth_PurQ"/>
</dbReference>
<keyword evidence="6" id="KW-0067">ATP-binding</keyword>
<name>A0A0W0VKZ2_9GAMM</name>
<keyword evidence="7" id="KW-0315">Glutamine amidotransferase</keyword>
<dbReference type="STRING" id="454.Lisr_1682"/>
<keyword evidence="3" id="KW-0547">Nucleotide-binding</keyword>
<dbReference type="EMBL" id="LNYH01000096">
    <property type="protein sequence ID" value="KTD20783.1"/>
    <property type="molecule type" value="Genomic_DNA"/>
</dbReference>
<protein>
    <submittedName>
        <fullName evidence="8">Phosphoribosylformylglycinamidine synthase I</fullName>
    </submittedName>
</protein>
<evidence type="ECO:0000256" key="5">
    <source>
        <dbReference type="ARBA" id="ARBA00022801"/>
    </source>
</evidence>
<dbReference type="RefSeq" id="WP_172460984.1">
    <property type="nucleotide sequence ID" value="NZ_CAAAJA010000019.1"/>
</dbReference>
<organism evidence="8 9">
    <name type="scientific">Legionella israelensis</name>
    <dbReference type="NCBI Taxonomy" id="454"/>
    <lineage>
        <taxon>Bacteria</taxon>
        <taxon>Pseudomonadati</taxon>
        <taxon>Pseudomonadota</taxon>
        <taxon>Gammaproteobacteria</taxon>
        <taxon>Legionellales</taxon>
        <taxon>Legionellaceae</taxon>
        <taxon>Legionella</taxon>
    </lineage>
</organism>
<evidence type="ECO:0000256" key="3">
    <source>
        <dbReference type="ARBA" id="ARBA00022741"/>
    </source>
</evidence>
<keyword evidence="1" id="KW-0963">Cytoplasm</keyword>
<dbReference type="GO" id="GO:0006189">
    <property type="term" value="P:'de novo' IMP biosynthetic process"/>
    <property type="evidence" value="ECO:0007669"/>
    <property type="project" value="InterPro"/>
</dbReference>
<accession>A0A0W0VKZ2</accession>
<dbReference type="SUPFAM" id="SSF52317">
    <property type="entry name" value="Class I glutamine amidotransferase-like"/>
    <property type="match status" value="1"/>
</dbReference>
<dbReference type="NCBIfam" id="TIGR01737">
    <property type="entry name" value="FGAM_synth_I"/>
    <property type="match status" value="1"/>
</dbReference>
<keyword evidence="4" id="KW-0658">Purine biosynthesis</keyword>
<dbReference type="AlphaFoldDB" id="A0A0W0VKZ2"/>
<dbReference type="InterPro" id="IPR029062">
    <property type="entry name" value="Class_I_gatase-like"/>
</dbReference>
<dbReference type="PATRIC" id="fig|454.4.peg.1826"/>
<evidence type="ECO:0000313" key="8">
    <source>
        <dbReference type="EMBL" id="KTD20783.1"/>
    </source>
</evidence>
<dbReference type="Proteomes" id="UP000054761">
    <property type="component" value="Unassembled WGS sequence"/>
</dbReference>
<keyword evidence="9" id="KW-1185">Reference proteome</keyword>
<dbReference type="GO" id="GO:0016787">
    <property type="term" value="F:hydrolase activity"/>
    <property type="evidence" value="ECO:0007669"/>
    <property type="project" value="UniProtKB-KW"/>
</dbReference>
<proteinExistence type="predicted"/>
<dbReference type="GO" id="GO:0005524">
    <property type="term" value="F:ATP binding"/>
    <property type="evidence" value="ECO:0007669"/>
    <property type="project" value="UniProtKB-KW"/>
</dbReference>
<dbReference type="PROSITE" id="PS51273">
    <property type="entry name" value="GATASE_TYPE_1"/>
    <property type="match status" value="1"/>
</dbReference>
<dbReference type="PANTHER" id="PTHR47552">
    <property type="entry name" value="PHOSPHORIBOSYLFORMYLGLYCINAMIDINE SYNTHASE SUBUNIT PURQ"/>
    <property type="match status" value="1"/>
</dbReference>
<dbReference type="Pfam" id="PF13507">
    <property type="entry name" value="GATase_5"/>
    <property type="match status" value="1"/>
</dbReference>
<evidence type="ECO:0000256" key="1">
    <source>
        <dbReference type="ARBA" id="ARBA00022490"/>
    </source>
</evidence>
<dbReference type="SMART" id="SM01211">
    <property type="entry name" value="GATase_5"/>
    <property type="match status" value="1"/>
</dbReference>
<keyword evidence="5" id="KW-0378">Hydrolase</keyword>
<gene>
    <name evidence="8" type="ORF">Lisr_1682</name>
</gene>
<dbReference type="PANTHER" id="PTHR47552:SF1">
    <property type="entry name" value="PHOSPHORIBOSYLFORMYLGLYCINAMIDINE SYNTHASE SUBUNIT PURQ"/>
    <property type="match status" value="1"/>
</dbReference>
<keyword evidence="2" id="KW-0436">Ligase</keyword>
<comment type="caution">
    <text evidence="8">The sequence shown here is derived from an EMBL/GenBank/DDBJ whole genome shotgun (WGS) entry which is preliminary data.</text>
</comment>
<reference evidence="8 9" key="1">
    <citation type="submission" date="2015-11" db="EMBL/GenBank/DDBJ databases">
        <title>Genomic analysis of 38 Legionella species identifies large and diverse effector repertoires.</title>
        <authorList>
            <person name="Burstein D."/>
            <person name="Amaro F."/>
            <person name="Zusman T."/>
            <person name="Lifshitz Z."/>
            <person name="Cohen O."/>
            <person name="Gilbert J.A."/>
            <person name="Pupko T."/>
            <person name="Shuman H.A."/>
            <person name="Segal G."/>
        </authorList>
    </citation>
    <scope>NUCLEOTIDE SEQUENCE [LARGE SCALE GENOMIC DNA]</scope>
    <source>
        <strain evidence="8 9">Bercovier 4</strain>
    </source>
</reference>